<sequence>MEKQGHVQMDSLFMQAFHYAPVGMAIVDMNIKVLQVNEAGCRLLGYTAEELTARTFFDYSCPDAEEDYSHIMQELRNGGRDSFQTEKRFLHKNGSIIWLYLGISFAKNSEIEPDFYIFQFKDITKHKQGEKKLQKICKEYELLTEHSLDMITKHLPNCEITYVSKACELLLDYEQAELTGKFPYHYIHPDDREMLKKYMASTMDKQAVHTLPYRIRRRDGEYGWFESTAKGILNEAGDVEEILAFTRDITKRKAAERKLKEREEYYKSLFEYHPDIIFSTDLQGNFTSANPNFEKFMGSPKEALMSKKFHFGLLTAPQHLQRIETSFLKAACGDVQRYEFDGIDKNGSLLTLDVLNIPIRVEGKVVGVYGVARNISERKQNENEIRSTKRQLESFIENNVDPVFIYNLEDKLVKINKAVEATYGWQSDELLGLALKDLPIFPKSDIEWVQRNADDLAKVLGNTFKGLEAKRIKKDGTAIHVSVSGFQIVNEKNEQIGRAIIHRDVTEAKMAEEILINSEKLSIAGQLAAGIAHEIRNPMTAIKGFIQLLTSEFTSRKDYFDIISSEIERIELIISELLLLSKPQEMKFHQANIVSVLSEIKLLLETQAILNNVEINFVSVAARIDIYCEVNQIKQVCINFIQNAIEAMPAGGKLTVEISQASEGEVLIRFIDQGCGIAPEMLQKLGEPFYTTKEHGTGLGFMVSKRIIENHGGRVHVRSELEKGTTIEVYLPR</sequence>
<dbReference type="Pfam" id="PF13426">
    <property type="entry name" value="PAS_9"/>
    <property type="match status" value="2"/>
</dbReference>
<dbReference type="Pfam" id="PF02518">
    <property type="entry name" value="HATPase_c"/>
    <property type="match status" value="1"/>
</dbReference>
<dbReference type="SUPFAM" id="SSF47384">
    <property type="entry name" value="Homodimeric domain of signal transducing histidine kinase"/>
    <property type="match status" value="1"/>
</dbReference>
<dbReference type="PANTHER" id="PTHR43304:SF1">
    <property type="entry name" value="PAC DOMAIN-CONTAINING PROTEIN"/>
    <property type="match status" value="1"/>
</dbReference>
<dbReference type="InterPro" id="IPR000014">
    <property type="entry name" value="PAS"/>
</dbReference>
<dbReference type="InterPro" id="IPR005467">
    <property type="entry name" value="His_kinase_dom"/>
</dbReference>
<dbReference type="CDD" id="cd00075">
    <property type="entry name" value="HATPase"/>
    <property type="match status" value="1"/>
</dbReference>
<dbReference type="PROSITE" id="PS50112">
    <property type="entry name" value="PAS"/>
    <property type="match status" value="4"/>
</dbReference>
<dbReference type="EMBL" id="FNPI01000001">
    <property type="protein sequence ID" value="SDY32388.1"/>
    <property type="molecule type" value="Genomic_DNA"/>
</dbReference>
<feature type="domain" description="PAS" evidence="11">
    <location>
        <begin position="262"/>
        <end position="334"/>
    </location>
</feature>
<dbReference type="GO" id="GO:0030435">
    <property type="term" value="P:sporulation resulting in formation of a cellular spore"/>
    <property type="evidence" value="ECO:0007669"/>
    <property type="project" value="UniProtKB-KW"/>
</dbReference>
<dbReference type="GO" id="GO:0005524">
    <property type="term" value="F:ATP binding"/>
    <property type="evidence" value="ECO:0007669"/>
    <property type="project" value="UniProtKB-KW"/>
</dbReference>
<dbReference type="PANTHER" id="PTHR43304">
    <property type="entry name" value="PHYTOCHROME-LIKE PROTEIN CPH1"/>
    <property type="match status" value="1"/>
</dbReference>
<evidence type="ECO:0000256" key="4">
    <source>
        <dbReference type="ARBA" id="ARBA00022679"/>
    </source>
</evidence>
<dbReference type="InterPro" id="IPR013656">
    <property type="entry name" value="PAS_4"/>
</dbReference>
<keyword evidence="8" id="KW-0749">Sporulation</keyword>
<dbReference type="InterPro" id="IPR001610">
    <property type="entry name" value="PAC"/>
</dbReference>
<dbReference type="Pfam" id="PF08448">
    <property type="entry name" value="PAS_4"/>
    <property type="match status" value="1"/>
</dbReference>
<feature type="domain" description="PAS" evidence="11">
    <location>
        <begin position="388"/>
        <end position="432"/>
    </location>
</feature>
<dbReference type="FunFam" id="1.10.287.130:FF:000040">
    <property type="entry name" value="PAS domain-containing sensor histidine kinase"/>
    <property type="match status" value="1"/>
</dbReference>
<evidence type="ECO:0000259" key="12">
    <source>
        <dbReference type="PROSITE" id="PS50113"/>
    </source>
</evidence>
<dbReference type="SMART" id="SM00388">
    <property type="entry name" value="HisKA"/>
    <property type="match status" value="1"/>
</dbReference>
<dbReference type="PROSITE" id="PS50113">
    <property type="entry name" value="PAC"/>
    <property type="match status" value="4"/>
</dbReference>
<feature type="domain" description="PAC" evidence="12">
    <location>
        <begin position="209"/>
        <end position="261"/>
    </location>
</feature>
<dbReference type="InterPro" id="IPR003661">
    <property type="entry name" value="HisK_dim/P_dom"/>
</dbReference>
<dbReference type="AlphaFoldDB" id="A0A1H3IYX7"/>
<dbReference type="InterPro" id="IPR000700">
    <property type="entry name" value="PAS-assoc_C"/>
</dbReference>
<dbReference type="SUPFAM" id="SSF55785">
    <property type="entry name" value="PYP-like sensor domain (PAS domain)"/>
    <property type="match status" value="4"/>
</dbReference>
<keyword evidence="3" id="KW-0597">Phosphoprotein</keyword>
<dbReference type="GO" id="GO:0000155">
    <property type="term" value="F:phosphorelay sensor kinase activity"/>
    <property type="evidence" value="ECO:0007669"/>
    <property type="project" value="InterPro"/>
</dbReference>
<dbReference type="InterPro" id="IPR004358">
    <property type="entry name" value="Sig_transdc_His_kin-like_C"/>
</dbReference>
<feature type="domain" description="PAS" evidence="11">
    <location>
        <begin position="160"/>
        <end position="206"/>
    </location>
</feature>
<dbReference type="InterPro" id="IPR036097">
    <property type="entry name" value="HisK_dim/P_sf"/>
</dbReference>
<dbReference type="InterPro" id="IPR013655">
    <property type="entry name" value="PAS_fold_3"/>
</dbReference>
<dbReference type="PRINTS" id="PR00344">
    <property type="entry name" value="BCTRLSENSOR"/>
</dbReference>
<dbReference type="OrthoDB" id="9815750at2"/>
<feature type="domain" description="PAS" evidence="11">
    <location>
        <begin position="9"/>
        <end position="79"/>
    </location>
</feature>
<dbReference type="SMART" id="SM00091">
    <property type="entry name" value="PAS"/>
    <property type="match status" value="4"/>
</dbReference>
<keyword evidence="4" id="KW-0808">Transferase</keyword>
<dbReference type="InterPro" id="IPR035965">
    <property type="entry name" value="PAS-like_dom_sf"/>
</dbReference>
<feature type="domain" description="PAC" evidence="12">
    <location>
        <begin position="336"/>
        <end position="387"/>
    </location>
</feature>
<evidence type="ECO:0000256" key="9">
    <source>
        <dbReference type="ARBA" id="ARBA00023012"/>
    </source>
</evidence>
<evidence type="ECO:0000256" key="6">
    <source>
        <dbReference type="ARBA" id="ARBA00022777"/>
    </source>
</evidence>
<dbReference type="NCBIfam" id="TIGR00229">
    <property type="entry name" value="sensory_box"/>
    <property type="match status" value="4"/>
</dbReference>
<dbReference type="PROSITE" id="PS50109">
    <property type="entry name" value="HIS_KIN"/>
    <property type="match status" value="1"/>
</dbReference>
<evidence type="ECO:0000313" key="13">
    <source>
        <dbReference type="EMBL" id="SDY32388.1"/>
    </source>
</evidence>
<keyword evidence="7" id="KW-0067">ATP-binding</keyword>
<evidence type="ECO:0000256" key="7">
    <source>
        <dbReference type="ARBA" id="ARBA00022840"/>
    </source>
</evidence>
<keyword evidence="14" id="KW-1185">Reference proteome</keyword>
<evidence type="ECO:0000256" key="3">
    <source>
        <dbReference type="ARBA" id="ARBA00022553"/>
    </source>
</evidence>
<accession>A0A1H3IYX7</accession>
<gene>
    <name evidence="13" type="ORF">SAMN05421736_101957</name>
</gene>
<name>A0A1H3IYX7_9BACI</name>
<dbReference type="Gene3D" id="1.10.287.130">
    <property type="match status" value="1"/>
</dbReference>
<proteinExistence type="predicted"/>
<keyword evidence="5" id="KW-0547">Nucleotide-binding</keyword>
<feature type="domain" description="PAC" evidence="12">
    <location>
        <begin position="83"/>
        <end position="135"/>
    </location>
</feature>
<dbReference type="Proteomes" id="UP000198935">
    <property type="component" value="Unassembled WGS sequence"/>
</dbReference>
<dbReference type="Gene3D" id="3.30.565.10">
    <property type="entry name" value="Histidine kinase-like ATPase, C-terminal domain"/>
    <property type="match status" value="1"/>
</dbReference>
<evidence type="ECO:0000256" key="1">
    <source>
        <dbReference type="ARBA" id="ARBA00000085"/>
    </source>
</evidence>
<dbReference type="SMART" id="SM00387">
    <property type="entry name" value="HATPase_c"/>
    <property type="match status" value="1"/>
</dbReference>
<dbReference type="Pfam" id="PF00512">
    <property type="entry name" value="HisKA"/>
    <property type="match status" value="1"/>
</dbReference>
<dbReference type="CDD" id="cd00130">
    <property type="entry name" value="PAS"/>
    <property type="match status" value="4"/>
</dbReference>
<evidence type="ECO:0000313" key="14">
    <source>
        <dbReference type="Proteomes" id="UP000198935"/>
    </source>
</evidence>
<protein>
    <recommendedName>
        <fullName evidence="2">histidine kinase</fullName>
        <ecNumber evidence="2">2.7.13.3</ecNumber>
    </recommendedName>
</protein>
<evidence type="ECO:0000256" key="8">
    <source>
        <dbReference type="ARBA" id="ARBA00022969"/>
    </source>
</evidence>
<dbReference type="Pfam" id="PF08447">
    <property type="entry name" value="PAS_3"/>
    <property type="match status" value="1"/>
</dbReference>
<keyword evidence="9" id="KW-0902">Two-component regulatory system</keyword>
<dbReference type="InterPro" id="IPR052162">
    <property type="entry name" value="Sensor_kinase/Photoreceptor"/>
</dbReference>
<evidence type="ECO:0000259" key="10">
    <source>
        <dbReference type="PROSITE" id="PS50109"/>
    </source>
</evidence>
<comment type="catalytic activity">
    <reaction evidence="1">
        <text>ATP + protein L-histidine = ADP + protein N-phospho-L-histidine.</text>
        <dbReference type="EC" id="2.7.13.3"/>
    </reaction>
</comment>
<dbReference type="InterPro" id="IPR036890">
    <property type="entry name" value="HATPase_C_sf"/>
</dbReference>
<dbReference type="Gene3D" id="3.30.450.20">
    <property type="entry name" value="PAS domain"/>
    <property type="match status" value="4"/>
</dbReference>
<evidence type="ECO:0000259" key="11">
    <source>
        <dbReference type="PROSITE" id="PS50112"/>
    </source>
</evidence>
<dbReference type="CDD" id="cd00082">
    <property type="entry name" value="HisKA"/>
    <property type="match status" value="1"/>
</dbReference>
<dbReference type="InterPro" id="IPR003594">
    <property type="entry name" value="HATPase_dom"/>
</dbReference>
<dbReference type="SMART" id="SM00086">
    <property type="entry name" value="PAC"/>
    <property type="match status" value="4"/>
</dbReference>
<keyword evidence="6 13" id="KW-0418">Kinase</keyword>
<organism evidence="13 14">
    <name type="scientific">Evansella caseinilytica</name>
    <dbReference type="NCBI Taxonomy" id="1503961"/>
    <lineage>
        <taxon>Bacteria</taxon>
        <taxon>Bacillati</taxon>
        <taxon>Bacillota</taxon>
        <taxon>Bacilli</taxon>
        <taxon>Bacillales</taxon>
        <taxon>Bacillaceae</taxon>
        <taxon>Evansella</taxon>
    </lineage>
</organism>
<dbReference type="STRING" id="1503961.SAMN05421736_101957"/>
<reference evidence="14" key="1">
    <citation type="submission" date="2016-10" db="EMBL/GenBank/DDBJ databases">
        <authorList>
            <person name="Varghese N."/>
            <person name="Submissions S."/>
        </authorList>
    </citation>
    <scope>NUCLEOTIDE SEQUENCE [LARGE SCALE GENOMIC DNA]</scope>
    <source>
        <strain evidence="14">SP</strain>
    </source>
</reference>
<dbReference type="SUPFAM" id="SSF55874">
    <property type="entry name" value="ATPase domain of HSP90 chaperone/DNA topoisomerase II/histidine kinase"/>
    <property type="match status" value="1"/>
</dbReference>
<evidence type="ECO:0000256" key="5">
    <source>
        <dbReference type="ARBA" id="ARBA00022741"/>
    </source>
</evidence>
<dbReference type="EC" id="2.7.13.3" evidence="2"/>
<evidence type="ECO:0000256" key="2">
    <source>
        <dbReference type="ARBA" id="ARBA00012438"/>
    </source>
</evidence>
<feature type="domain" description="PAC" evidence="12">
    <location>
        <begin position="465"/>
        <end position="517"/>
    </location>
</feature>
<feature type="domain" description="Histidine kinase" evidence="10">
    <location>
        <begin position="530"/>
        <end position="733"/>
    </location>
</feature>